<organism evidence="2 3">
    <name type="scientific">Psylliodes chrysocephalus</name>
    <dbReference type="NCBI Taxonomy" id="3402493"/>
    <lineage>
        <taxon>Eukaryota</taxon>
        <taxon>Metazoa</taxon>
        <taxon>Ecdysozoa</taxon>
        <taxon>Arthropoda</taxon>
        <taxon>Hexapoda</taxon>
        <taxon>Insecta</taxon>
        <taxon>Pterygota</taxon>
        <taxon>Neoptera</taxon>
        <taxon>Endopterygota</taxon>
        <taxon>Coleoptera</taxon>
        <taxon>Polyphaga</taxon>
        <taxon>Cucujiformia</taxon>
        <taxon>Chrysomeloidea</taxon>
        <taxon>Chrysomelidae</taxon>
        <taxon>Galerucinae</taxon>
        <taxon>Alticini</taxon>
        <taxon>Psylliodes</taxon>
    </lineage>
</organism>
<gene>
    <name evidence="2" type="ORF">PSYICH_LOCUS8257</name>
</gene>
<evidence type="ECO:0000313" key="2">
    <source>
        <dbReference type="EMBL" id="CAH1107642.1"/>
    </source>
</evidence>
<keyword evidence="1" id="KW-0812">Transmembrane</keyword>
<dbReference type="OrthoDB" id="5841748at2759"/>
<dbReference type="Proteomes" id="UP001153636">
    <property type="component" value="Chromosome 22"/>
</dbReference>
<accession>A0A9P0CZQ8</accession>
<keyword evidence="1" id="KW-0472">Membrane</keyword>
<evidence type="ECO:0000256" key="1">
    <source>
        <dbReference type="SAM" id="Phobius"/>
    </source>
</evidence>
<name>A0A9P0CZQ8_9CUCU</name>
<dbReference type="EMBL" id="OV651834">
    <property type="protein sequence ID" value="CAH1107642.1"/>
    <property type="molecule type" value="Genomic_DNA"/>
</dbReference>
<dbReference type="AlphaFoldDB" id="A0A9P0CZQ8"/>
<keyword evidence="1" id="KW-1133">Transmembrane helix</keyword>
<evidence type="ECO:0000313" key="3">
    <source>
        <dbReference type="Proteomes" id="UP001153636"/>
    </source>
</evidence>
<protein>
    <submittedName>
        <fullName evidence="2">Uncharacterized protein</fullName>
    </submittedName>
</protein>
<keyword evidence="3" id="KW-1185">Reference proteome</keyword>
<feature type="transmembrane region" description="Helical" evidence="1">
    <location>
        <begin position="20"/>
        <end position="43"/>
    </location>
</feature>
<reference evidence="2" key="1">
    <citation type="submission" date="2022-01" db="EMBL/GenBank/DDBJ databases">
        <authorList>
            <person name="King R."/>
        </authorList>
    </citation>
    <scope>NUCLEOTIDE SEQUENCE</scope>
</reference>
<sequence length="126" mass="14347">MQRILSVEIGKNIFESSEYITKRLCCSVVLTVTFLSMIAGFFLGKFVSDKTNSHYGIDFQELAKKVDILNNNFQQTFHVGYNNISLHPYNDIHFLKCNFSTIGQNDSGQLTATNYLKMLNNCFDIG</sequence>
<proteinExistence type="predicted"/>